<dbReference type="Proteomes" id="UP000545507">
    <property type="component" value="Unassembled WGS sequence"/>
</dbReference>
<accession>A0A7Y8GX49</accession>
<proteinExistence type="predicted"/>
<evidence type="ECO:0000313" key="1">
    <source>
        <dbReference type="EMBL" id="NWF46151.1"/>
    </source>
</evidence>
<dbReference type="RefSeq" id="WP_177136056.1">
    <property type="nucleotide sequence ID" value="NZ_VYGV01000011.1"/>
</dbReference>
<sequence>MKGDSSKQELEVIVALRTAVDRAPLLSDEHLAAIRELKLEVIRQAQSSLDAGQPPVYVHKIGMTTVLSPSAQRCGMFQITRFNNTGVIGDSQYRTVAEAVEDNDLGYSDRICGEEADAHMRSLLEAEALYQHSRRSFA</sequence>
<dbReference type="EMBL" id="VYGV01000011">
    <property type="protein sequence ID" value="NWF46151.1"/>
    <property type="molecule type" value="Genomic_DNA"/>
</dbReference>
<dbReference type="AlphaFoldDB" id="A0A7Y8GX49"/>
<comment type="caution">
    <text evidence="1">The sequence shown here is derived from an EMBL/GenBank/DDBJ whole genome shotgun (WGS) entry which is preliminary data.</text>
</comment>
<protein>
    <submittedName>
        <fullName evidence="1">Uncharacterized protein</fullName>
    </submittedName>
</protein>
<organism evidence="1 2">
    <name type="scientific">Hydrogenophaga aromaticivorans</name>
    <dbReference type="NCBI Taxonomy" id="2610898"/>
    <lineage>
        <taxon>Bacteria</taxon>
        <taxon>Pseudomonadati</taxon>
        <taxon>Pseudomonadota</taxon>
        <taxon>Betaproteobacteria</taxon>
        <taxon>Burkholderiales</taxon>
        <taxon>Comamonadaceae</taxon>
        <taxon>Hydrogenophaga</taxon>
    </lineage>
</organism>
<evidence type="ECO:0000313" key="2">
    <source>
        <dbReference type="Proteomes" id="UP000545507"/>
    </source>
</evidence>
<reference evidence="1 2" key="1">
    <citation type="submission" date="2019-09" db="EMBL/GenBank/DDBJ databases">
        <title>Hydrogenophaga aromatica sp. nov., isolated from a para-xylene-degrading enrichment culture.</title>
        <authorList>
            <person name="Tancsics A."/>
            <person name="Banerjee S."/>
        </authorList>
    </citation>
    <scope>NUCLEOTIDE SEQUENCE [LARGE SCALE GENOMIC DNA]</scope>
    <source>
        <strain evidence="1 2">D2P1</strain>
    </source>
</reference>
<name>A0A7Y8GX49_9BURK</name>
<gene>
    <name evidence="1" type="ORF">F3K02_12935</name>
</gene>
<keyword evidence="2" id="KW-1185">Reference proteome</keyword>